<dbReference type="SMART" id="SM00823">
    <property type="entry name" value="PKS_PP"/>
    <property type="match status" value="2"/>
</dbReference>
<dbReference type="PANTHER" id="PTHR45527:SF1">
    <property type="entry name" value="FATTY ACID SYNTHASE"/>
    <property type="match status" value="1"/>
</dbReference>
<organism evidence="6 7">
    <name type="scientific">Apiospora phragmitis</name>
    <dbReference type="NCBI Taxonomy" id="2905665"/>
    <lineage>
        <taxon>Eukaryota</taxon>
        <taxon>Fungi</taxon>
        <taxon>Dikarya</taxon>
        <taxon>Ascomycota</taxon>
        <taxon>Pezizomycotina</taxon>
        <taxon>Sordariomycetes</taxon>
        <taxon>Xylariomycetidae</taxon>
        <taxon>Amphisphaeriales</taxon>
        <taxon>Apiosporaceae</taxon>
        <taxon>Apiospora</taxon>
    </lineage>
</organism>
<dbReference type="RefSeq" id="XP_066715977.1">
    <property type="nucleotide sequence ID" value="XM_066856708.1"/>
</dbReference>
<keyword evidence="7" id="KW-1185">Reference proteome</keyword>
<feature type="domain" description="Carrier" evidence="5">
    <location>
        <begin position="474"/>
        <end position="550"/>
    </location>
</feature>
<gene>
    <name evidence="6" type="ORF">PG994_005299</name>
</gene>
<keyword evidence="3" id="KW-0436">Ligase</keyword>
<reference evidence="6 7" key="1">
    <citation type="submission" date="2023-01" db="EMBL/GenBank/DDBJ databases">
        <title>Analysis of 21 Apiospora genomes using comparative genomics revels a genus with tremendous synthesis potential of carbohydrate active enzymes and secondary metabolites.</title>
        <authorList>
            <person name="Sorensen T."/>
        </authorList>
    </citation>
    <scope>NUCLEOTIDE SEQUENCE [LARGE SCALE GENOMIC DNA]</scope>
    <source>
        <strain evidence="6 7">CBS 135458</strain>
    </source>
</reference>
<dbReference type="SUPFAM" id="SSF47336">
    <property type="entry name" value="ACP-like"/>
    <property type="match status" value="2"/>
</dbReference>
<accession>A0ABR1VBU7</accession>
<proteinExistence type="predicted"/>
<dbReference type="Gene3D" id="3.30.559.10">
    <property type="entry name" value="Chloramphenicol acetyltransferase-like domain"/>
    <property type="match status" value="2"/>
</dbReference>
<evidence type="ECO:0000313" key="6">
    <source>
        <dbReference type="EMBL" id="KAK8068683.1"/>
    </source>
</evidence>
<evidence type="ECO:0000256" key="4">
    <source>
        <dbReference type="SAM" id="MobiDB-lite"/>
    </source>
</evidence>
<sequence>MASQVVRVQKMISTCNHKNFGAVTEALGVPGDDIEYIAPCTPLQEGMLSRSGEGAYFNSFQFDVKSETATERLKGAWHSVVADHSILRTCFLQTPDGYVQIALKDAPLRWTDICIDSSQELQAPVRDRHQQWISSNKANVRYPLEIDCIQCNESHNLIVRIFHGVYDARSFGLILERVKAAYGQLQTAQGPSFIHVLPHGPLSDYTDTRSFWQGIFEDSAFQPFPYIGPGSKDESDATQSRCLAFSGLEKRRIELGVAQQTIVQAAWLYLLKQHFPQWPTIGVVLSGRSLTLEGIENTIGPLFNTLPFRIRDYSSASDWPSLVQETHMFNTSVLPFVHTPLRQIQKWCSKGQPLFDTLFTFDREDAAVSTQEAGEAPWTEVYSSTKADYPLAFEAIVTADQKLKITLVSQGRAADSTALRNILDQFEETIEALSSRDQFPLGPGKFPEIADSRRASTLHLGPSQATLPKISAEFTWTHDAYALRDEVAALVNLPPEDINEDTNLLQLGLDSIDAIKLVSRLRRVGLSLTTNEIMRQPSLRDIIKKRSSTNSTQESDSAHQGMLSTHISKLKAYLSQNMLGSPGVESVLPTTPLQDSMVAEMILSDFHRYFNHDVLELHPGTNMQELESALKLVISISPILRTSFIEVTDPAIPMAYCQVVTKRMDPFCAEMRLESEDDFRSVFETARSRASRAKGQSGLLQLTPAKVSGRQFVILSVAHALYDGTSLDLFHKDVQAAYHHGGNHHERPPYKPVLANILNSTTREAQSFWSAFLHEANSTIVPEKKTSPDREPTVHRTETLSTMEASKLKFFCSYNRITMQTLGQACWAIVLATLTQSLDVTFGVVMSGRDTADAQELMFPTMNTVPVRVVLHGTVVEYLQYTWENLSRINQFKHFPLRSAHKLVGKGPLFNTLFAMQSRPTQMVDERNTIWKSVHSSSEVEYPICIEMELTDSGLLWRTAYSTDYVTSEDGKKLLWQLDGVLAYLMDNLNKDLVVTDQNTHQISVCGLPPFRIMERANGAVPRPSSNGFASVADAPNVLEVQGTLIQVLAEASGLELSTIHPEHSIYNLGLDSISLIKVSSVLRKRGMRANARDLLKMTSIAEMAAEIAQRDLASSNTNRYTSLSTAQRLDGIDVDAAMALAGLEKENVEKILPALSRTGPLSQSVAKHRWRLILLGFQHASTRDTGKVQYSTGLGEAGQGIANSANAFHRDRILQDTLPAIRDTTGPVNIFLIPGVPGLDLTLRLHHALYDGISLPLIMHRLQGLCVDDRIPPKIDAKSWDDFTKSHYVDSVGIERKSFWSGYLQGLAARPQRSSINGALASSPPTRTSVFRPAALVRTHKLKTAASRDGKSRRRHRLKQPPRVVLQPKRDDGILDVVFGVYLANRTSFNDDLETAPFPTLSIVPLRVRFVPSENIVSIASRIQKDLVEISRFENASVGLWEIEQWTGGLKMNSFVNFLRLPKDDKSDNTTIPSLGGNKEEAAPTNTGKGLATFSDAYMTKNAVRHTYMDAVDVEAAINAESLDIGVFASPERMSESEANNLIDHLVTPNTNAGHCGQGIVLFEHVSPFGPRASLPASFSKLRATLIIMLYEPGASVHVTTSIYSLPVVTIMTPNDAVFLAVQAPYRQPLGTRHMEQLARIHLQFQQPALVQAVLPAAVSRIHPEDDEDQIQHAEPRRLNIHVPSQLARICARKLEKEPAVWKVYAGQVEAQIIAPLSRIDLRESIEDATIALFAPREVVRVTYQLELVRPAFVLALRNMARRGWTYFAEHKRRLVIPVLYVFRATLPPLDLEPDPTTIQNVHGEGVSQLDPVFPRQALHHGLHAVPEPEALVAPAAEDRDELIRHGEHVLDAYVSDPLAVLEVDLIYLMALERRSETVSTIKLFTFSVQVVLAERAHKVVERLADIG</sequence>
<evidence type="ECO:0000256" key="3">
    <source>
        <dbReference type="ARBA" id="ARBA00022598"/>
    </source>
</evidence>
<dbReference type="PROSITE" id="PS00012">
    <property type="entry name" value="PHOSPHOPANTETHEINE"/>
    <property type="match status" value="1"/>
</dbReference>
<feature type="region of interest" description="Disordered" evidence="4">
    <location>
        <begin position="1468"/>
        <end position="1488"/>
    </location>
</feature>
<name>A0ABR1VBU7_9PEZI</name>
<comment type="caution">
    <text evidence="6">The sequence shown here is derived from an EMBL/GenBank/DDBJ whole genome shotgun (WGS) entry which is preliminary data.</text>
</comment>
<dbReference type="InterPro" id="IPR006162">
    <property type="entry name" value="Ppantetheine_attach_site"/>
</dbReference>
<dbReference type="Proteomes" id="UP001480595">
    <property type="component" value="Unassembled WGS sequence"/>
</dbReference>
<dbReference type="InterPro" id="IPR009081">
    <property type="entry name" value="PP-bd_ACP"/>
</dbReference>
<dbReference type="PROSITE" id="PS50075">
    <property type="entry name" value="CARRIER"/>
    <property type="match status" value="2"/>
</dbReference>
<dbReference type="InterPro" id="IPR001242">
    <property type="entry name" value="Condensation_dom"/>
</dbReference>
<dbReference type="InterPro" id="IPR036736">
    <property type="entry name" value="ACP-like_sf"/>
</dbReference>
<feature type="domain" description="Carrier" evidence="5">
    <location>
        <begin position="1036"/>
        <end position="1112"/>
    </location>
</feature>
<dbReference type="Gene3D" id="1.10.1200.10">
    <property type="entry name" value="ACP-like"/>
    <property type="match status" value="2"/>
</dbReference>
<dbReference type="InterPro" id="IPR020806">
    <property type="entry name" value="PKS_PP-bd"/>
</dbReference>
<dbReference type="Gene3D" id="3.30.559.30">
    <property type="entry name" value="Nonribosomal peptide synthetase, condensation domain"/>
    <property type="match status" value="3"/>
</dbReference>
<evidence type="ECO:0000256" key="1">
    <source>
        <dbReference type="ARBA" id="ARBA00022450"/>
    </source>
</evidence>
<feature type="region of interest" description="Disordered" evidence="4">
    <location>
        <begin position="1343"/>
        <end position="1362"/>
    </location>
</feature>
<dbReference type="GeneID" id="92089771"/>
<evidence type="ECO:0000256" key="2">
    <source>
        <dbReference type="ARBA" id="ARBA00022553"/>
    </source>
</evidence>
<dbReference type="InterPro" id="IPR023213">
    <property type="entry name" value="CAT-like_dom_sf"/>
</dbReference>
<dbReference type="PANTHER" id="PTHR45527">
    <property type="entry name" value="NONRIBOSOMAL PEPTIDE SYNTHETASE"/>
    <property type="match status" value="1"/>
</dbReference>
<keyword evidence="2" id="KW-0597">Phosphoprotein</keyword>
<dbReference type="Pfam" id="PF00550">
    <property type="entry name" value="PP-binding"/>
    <property type="match status" value="2"/>
</dbReference>
<evidence type="ECO:0000259" key="5">
    <source>
        <dbReference type="PROSITE" id="PS50075"/>
    </source>
</evidence>
<evidence type="ECO:0000313" key="7">
    <source>
        <dbReference type="Proteomes" id="UP001480595"/>
    </source>
</evidence>
<protein>
    <submittedName>
        <fullName evidence="6">Non-ribosomal peptide synthetase</fullName>
    </submittedName>
</protein>
<dbReference type="EMBL" id="JAQQWL010000006">
    <property type="protein sequence ID" value="KAK8068683.1"/>
    <property type="molecule type" value="Genomic_DNA"/>
</dbReference>
<feature type="compositionally biased region" description="Basic residues" evidence="4">
    <location>
        <begin position="1352"/>
        <end position="1361"/>
    </location>
</feature>
<dbReference type="Pfam" id="PF00668">
    <property type="entry name" value="Condensation"/>
    <property type="match status" value="2"/>
</dbReference>
<dbReference type="SUPFAM" id="SSF52777">
    <property type="entry name" value="CoA-dependent acyltransferases"/>
    <property type="match status" value="6"/>
</dbReference>
<keyword evidence="1" id="KW-0596">Phosphopantetheine</keyword>